<keyword evidence="6" id="KW-0547">Nucleotide-binding</keyword>
<feature type="domain" description="ABC transmembrane type-1" evidence="16">
    <location>
        <begin position="1122"/>
        <end position="1247"/>
    </location>
</feature>
<proteinExistence type="inferred from homology"/>
<feature type="transmembrane region" description="Helical" evidence="14">
    <location>
        <begin position="131"/>
        <end position="148"/>
    </location>
</feature>
<evidence type="ECO:0000256" key="5">
    <source>
        <dbReference type="ARBA" id="ARBA00022737"/>
    </source>
</evidence>
<dbReference type="Pfam" id="PF00005">
    <property type="entry name" value="ABC_tran"/>
    <property type="match status" value="1"/>
</dbReference>
<feature type="domain" description="ABC transmembrane type-1" evidence="16">
    <location>
        <begin position="314"/>
        <end position="595"/>
    </location>
</feature>
<dbReference type="AlphaFoldDB" id="B0WXD5"/>
<dbReference type="KEGG" id="cqu:CpipJ_CPIJ011958"/>
<feature type="transmembrane region" description="Helical" evidence="14">
    <location>
        <begin position="68"/>
        <end position="89"/>
    </location>
</feature>
<sequence>MEAHPMDEFCGSKFWDSNVTWYTEDPDLTPCFQQTVLVWAPCTFLWAFSVIELWYLRRSRNRDVPWSWVNLAKLGVVGLLVALTLADLIKAFTKQGPVEAVYFYTPVIKIATFVFAAALIYLNKFYGMRTSGLLFLFWFLLTVCSIPRCRTEIRGHQSRTESDPWAEYQFVSFMIFFAASCVMFLLNFFIDKPPRETKYEITDKDCPELSATFPSRLVFGWFDKLAWTGFKKPLENDDLWNMKPEDASKEVSPLFLKYWNETLEKTYQTRDVDDVTSSASYKKQSAQVDFKTKKTKKIASILPALVKAFGPTFAFGSFLKLGQDLLTFASPQILRLIINFVAGDEPLWKGIFYAMLLFMVAGTQTLLLAQYFNRMFFVGLRIRTALISSIYRKALIISNSARKSSTVGEIVNLMSVDAQRFMDLTTYINMLWSAPLQIALALFFLWEILGPSVLAGLAVMIILIPVNGVIANKIKTLQIKQMKNKDERVKLMNEVLSGIKVLKLYAWEPSFEQQILKIRDKEVKVLKSAAYLNAGTSFIWSCAPFLVSLITFTVYLLSDDSHVLTPVTAFVCLTLFDILKLPLVLLPMLVVYIVQVSLVTFATYVLVDENNVLDATTAFVSLALFNILRFPLSMLPMLISNMVQCTEKLPRGAGKEEEESTSVTERNGSRGQLSVPFWMGAIVCQRGRCRWRQCGLARNHRGRSLHPAGVLSSRGGDDDAVSDLPLKGGAISGPWGANDQAHLQRIKYCDLTSVSVKRINRFLNQEELDPENVQHDEKESCPLVIENGVFSWGGEETTLKNINMKVEKNELVAIVGTVGSGKSSVLSAFLGEMDKVSGRVNTVGRIAYVSQQAWIQNATLQDNILFGKPMDAKRYHKVIAACALKPDIEMLPGGDQTEIGEKGINLSGGQKQRVSLARAVYNDADIYFLDDPLSAVDSHVGKHIFEQVIGANGLLAKKTRVLVTHGITYLPNTNEIYVLKDGEVSESGSYQALMDKKGAFAEFLIQHLQEVNEEEEDIDEIKAQLESGVSNEELKHKLERAISRRSRSGSTSDGGSGNESYSRQASDIGGSNSSLRKRTPEKKAAEEPSKNKLIEKETSETGSVKWEVYKHYLKSIGLTLSVATVFLNMVFQGFSIGSNLWLSRWSTDAAAENDTSVRDKYLGVYGAFGAGQVLAQFIGSLTFALGALLAAKAMHEALLTYVLRWPMASFDTTPQGRILNRFSKDVDTVDNVLPQLVRSFLAMLFSARLDFPKSSQNVHFRGSKAI</sequence>
<dbReference type="EnsemblMetazoa" id="CPIJ011958-RA">
    <property type="protein sequence ID" value="CPIJ011958-PA"/>
    <property type="gene ID" value="CPIJ011958"/>
</dbReference>
<keyword evidence="19" id="KW-1185">Reference proteome</keyword>
<evidence type="ECO:0000256" key="4">
    <source>
        <dbReference type="ARBA" id="ARBA00022692"/>
    </source>
</evidence>
<dbReference type="eggNOG" id="KOG0054">
    <property type="taxonomic scope" value="Eukaryota"/>
</dbReference>
<dbReference type="Pfam" id="PF24357">
    <property type="entry name" value="TMD0_ABC"/>
    <property type="match status" value="1"/>
</dbReference>
<dbReference type="InParanoid" id="B0WXD5"/>
<dbReference type="InterPro" id="IPR003439">
    <property type="entry name" value="ABC_transporter-like_ATP-bd"/>
</dbReference>
<keyword evidence="8 14" id="KW-1133">Transmembrane helix</keyword>
<dbReference type="Gene3D" id="3.40.50.300">
    <property type="entry name" value="P-loop containing nucleotide triphosphate hydrolases"/>
    <property type="match status" value="1"/>
</dbReference>
<organism>
    <name type="scientific">Culex quinquefasciatus</name>
    <name type="common">Southern house mosquito</name>
    <name type="synonym">Culex pungens</name>
    <dbReference type="NCBI Taxonomy" id="7176"/>
    <lineage>
        <taxon>Eukaryota</taxon>
        <taxon>Metazoa</taxon>
        <taxon>Ecdysozoa</taxon>
        <taxon>Arthropoda</taxon>
        <taxon>Hexapoda</taxon>
        <taxon>Insecta</taxon>
        <taxon>Pterygota</taxon>
        <taxon>Neoptera</taxon>
        <taxon>Endopterygota</taxon>
        <taxon>Diptera</taxon>
        <taxon>Nematocera</taxon>
        <taxon>Culicoidea</taxon>
        <taxon>Culicidae</taxon>
        <taxon>Culicinae</taxon>
        <taxon>Culicini</taxon>
        <taxon>Culex</taxon>
        <taxon>Culex</taxon>
    </lineage>
</organism>
<reference evidence="18" key="2">
    <citation type="submission" date="2021-02" db="UniProtKB">
        <authorList>
            <consortium name="EnsemblMetazoa"/>
        </authorList>
    </citation>
    <scope>IDENTIFICATION</scope>
    <source>
        <strain evidence="18">JHB</strain>
    </source>
</reference>
<dbReference type="InterPro" id="IPR011527">
    <property type="entry name" value="ABC1_TM_dom"/>
</dbReference>
<dbReference type="Proteomes" id="UP000002320">
    <property type="component" value="Unassembled WGS sequence"/>
</dbReference>
<evidence type="ECO:0000256" key="6">
    <source>
        <dbReference type="ARBA" id="ARBA00022741"/>
    </source>
</evidence>
<dbReference type="STRING" id="7176.B0WXD5"/>
<feature type="transmembrane region" description="Helical" evidence="14">
    <location>
        <begin position="452"/>
        <end position="472"/>
    </location>
</feature>
<reference evidence="17" key="1">
    <citation type="submission" date="2007-03" db="EMBL/GenBank/DDBJ databases">
        <title>Annotation of Culex pipiens quinquefasciatus.</title>
        <authorList>
            <consortium name="The Broad Institute Genome Sequencing Platform"/>
            <person name="Atkinson P.W."/>
            <person name="Hemingway J."/>
            <person name="Christensen B.M."/>
            <person name="Higgs S."/>
            <person name="Kodira C."/>
            <person name="Hannick L."/>
            <person name="Megy K."/>
            <person name="O'Leary S."/>
            <person name="Pearson M."/>
            <person name="Haas B.J."/>
            <person name="Mauceli E."/>
            <person name="Wortman J.R."/>
            <person name="Lee N.H."/>
            <person name="Guigo R."/>
            <person name="Stanke M."/>
            <person name="Alvarado L."/>
            <person name="Amedeo P."/>
            <person name="Antoine C.H."/>
            <person name="Arensburger P."/>
            <person name="Bidwell S.L."/>
            <person name="Crawford M."/>
            <person name="Camaro F."/>
            <person name="Devon K."/>
            <person name="Engels R."/>
            <person name="Hammond M."/>
            <person name="Howarth C."/>
            <person name="Koehrsen M."/>
            <person name="Lawson D."/>
            <person name="Montgomery P."/>
            <person name="Nene V."/>
            <person name="Nusbaum C."/>
            <person name="Puiu D."/>
            <person name="Romero-Severson J."/>
            <person name="Severson D.W."/>
            <person name="Shumway M."/>
            <person name="Sisk P."/>
            <person name="Stolte C."/>
            <person name="Zeng Q."/>
            <person name="Eisenstadt E."/>
            <person name="Fraser-Liggett C."/>
            <person name="Strausberg R."/>
            <person name="Galagan J."/>
            <person name="Birren B."/>
            <person name="Collins F.H."/>
        </authorList>
    </citation>
    <scope>NUCLEOTIDE SEQUENCE [LARGE SCALE GENOMIC DNA]</scope>
    <source>
        <strain evidence="17">JHB</strain>
    </source>
</reference>
<dbReference type="OrthoDB" id="6500128at2759"/>
<feature type="compositionally biased region" description="Basic and acidic residues" evidence="13">
    <location>
        <begin position="1081"/>
        <end position="1096"/>
    </location>
</feature>
<dbReference type="InterPro" id="IPR036640">
    <property type="entry name" value="ABC1_TM_sf"/>
</dbReference>
<evidence type="ECO:0000256" key="2">
    <source>
        <dbReference type="ARBA" id="ARBA00009726"/>
    </source>
</evidence>
<feature type="transmembrane region" description="Helical" evidence="14">
    <location>
        <begin position="424"/>
        <end position="446"/>
    </location>
</feature>
<dbReference type="GO" id="GO:0005774">
    <property type="term" value="C:vacuolar membrane"/>
    <property type="evidence" value="ECO:0007669"/>
    <property type="project" value="UniProtKB-SubCell"/>
</dbReference>
<dbReference type="PANTHER" id="PTHR24223:SF443">
    <property type="entry name" value="MULTIDRUG-RESISTANCE LIKE PROTEIN 1, ISOFORM I"/>
    <property type="match status" value="1"/>
</dbReference>
<dbReference type="CDD" id="cd18595">
    <property type="entry name" value="ABC_6TM_MRP1_2_3_6_D1_like"/>
    <property type="match status" value="1"/>
</dbReference>
<dbReference type="InterPro" id="IPR027417">
    <property type="entry name" value="P-loop_NTPase"/>
</dbReference>
<comment type="catalytic activity">
    <reaction evidence="11">
        <text>leukotriene C4(in) + ATP + H2O = leukotriene C4(out) + ADP + phosphate + H(+)</text>
        <dbReference type="Rhea" id="RHEA:38963"/>
        <dbReference type="ChEBI" id="CHEBI:15377"/>
        <dbReference type="ChEBI" id="CHEBI:15378"/>
        <dbReference type="ChEBI" id="CHEBI:30616"/>
        <dbReference type="ChEBI" id="CHEBI:43474"/>
        <dbReference type="ChEBI" id="CHEBI:57973"/>
        <dbReference type="ChEBI" id="CHEBI:456216"/>
    </reaction>
    <physiologicalReaction direction="left-to-right" evidence="11">
        <dbReference type="Rhea" id="RHEA:38964"/>
    </physiologicalReaction>
</comment>
<dbReference type="GO" id="GO:0005524">
    <property type="term" value="F:ATP binding"/>
    <property type="evidence" value="ECO:0007669"/>
    <property type="project" value="UniProtKB-KW"/>
</dbReference>
<dbReference type="SMART" id="SM00382">
    <property type="entry name" value="AAA"/>
    <property type="match status" value="1"/>
</dbReference>
<evidence type="ECO:0000259" key="15">
    <source>
        <dbReference type="PROSITE" id="PS50893"/>
    </source>
</evidence>
<dbReference type="EMBL" id="DS232162">
    <property type="protein sequence ID" value="EDS36465.1"/>
    <property type="molecule type" value="Genomic_DNA"/>
</dbReference>
<feature type="compositionally biased region" description="Polar residues" evidence="13">
    <location>
        <begin position="1061"/>
        <end position="1074"/>
    </location>
</feature>
<dbReference type="PROSITE" id="PS00211">
    <property type="entry name" value="ABC_TRANSPORTER_1"/>
    <property type="match status" value="1"/>
</dbReference>
<evidence type="ECO:0000259" key="16">
    <source>
        <dbReference type="PROSITE" id="PS50929"/>
    </source>
</evidence>
<accession>B0WXD5</accession>
<dbReference type="SUPFAM" id="SSF90123">
    <property type="entry name" value="ABC transporter transmembrane region"/>
    <property type="match status" value="2"/>
</dbReference>
<feature type="transmembrane region" description="Helical" evidence="14">
    <location>
        <begin position="298"/>
        <end position="319"/>
    </location>
</feature>
<dbReference type="FunFam" id="3.40.50.300:FF:000812">
    <property type="entry name" value="multidrug resistance-associated protein 1 isoform X15"/>
    <property type="match status" value="1"/>
</dbReference>
<evidence type="ECO:0000256" key="9">
    <source>
        <dbReference type="ARBA" id="ARBA00023136"/>
    </source>
</evidence>
<dbReference type="InterPro" id="IPR017871">
    <property type="entry name" value="ABC_transporter-like_CS"/>
</dbReference>
<feature type="transmembrane region" description="Helical" evidence="14">
    <location>
        <begin position="36"/>
        <end position="56"/>
    </location>
</feature>
<evidence type="ECO:0000256" key="13">
    <source>
        <dbReference type="SAM" id="MobiDB-lite"/>
    </source>
</evidence>
<dbReference type="InterPro" id="IPR050173">
    <property type="entry name" value="ABC_transporter_C-like"/>
</dbReference>
<dbReference type="InterPro" id="IPR056227">
    <property type="entry name" value="TMD0_ABC"/>
</dbReference>
<comment type="subcellular location">
    <subcellularLocation>
        <location evidence="1">Vacuole membrane</location>
        <topology evidence="1">Multi-pass membrane protein</topology>
    </subcellularLocation>
</comment>
<feature type="transmembrane region" description="Helical" evidence="14">
    <location>
        <begin position="351"/>
        <end position="373"/>
    </location>
</feature>
<feature type="transmembrane region" description="Helical" evidence="14">
    <location>
        <begin position="612"/>
        <end position="632"/>
    </location>
</feature>
<feature type="transmembrane region" description="Helical" evidence="14">
    <location>
        <begin position="1162"/>
        <end position="1191"/>
    </location>
</feature>
<comment type="similarity">
    <text evidence="2">Belongs to the ABC transporter superfamily. ABCC family. Conjugate transporter (TC 3.A.1.208) subfamily.</text>
</comment>
<dbReference type="FunFam" id="1.20.1560.10:FF:000007">
    <property type="entry name" value="ATP-binding cassette subfamily C member 1"/>
    <property type="match status" value="1"/>
</dbReference>
<dbReference type="Pfam" id="PF00664">
    <property type="entry name" value="ABC_membrane"/>
    <property type="match status" value="2"/>
</dbReference>
<keyword evidence="7" id="KW-0067">ATP-binding</keyword>
<dbReference type="PROSITE" id="PS50893">
    <property type="entry name" value="ABC_TRANSPORTER_2"/>
    <property type="match status" value="1"/>
</dbReference>
<dbReference type="SUPFAM" id="SSF52540">
    <property type="entry name" value="P-loop containing nucleoside triphosphate hydrolases"/>
    <property type="match status" value="1"/>
</dbReference>
<dbReference type="PROSITE" id="PS50929">
    <property type="entry name" value="ABC_TM1F"/>
    <property type="match status" value="2"/>
</dbReference>
<feature type="region of interest" description="Disordered" evidence="13">
    <location>
        <begin position="1039"/>
        <end position="1096"/>
    </location>
</feature>
<evidence type="ECO:0000256" key="3">
    <source>
        <dbReference type="ARBA" id="ARBA00022448"/>
    </source>
</evidence>
<keyword evidence="3" id="KW-0813">Transport</keyword>
<dbReference type="GO" id="GO:0016887">
    <property type="term" value="F:ATP hydrolysis activity"/>
    <property type="evidence" value="ECO:0007669"/>
    <property type="project" value="InterPro"/>
</dbReference>
<evidence type="ECO:0000256" key="1">
    <source>
        <dbReference type="ARBA" id="ARBA00004128"/>
    </source>
</evidence>
<gene>
    <name evidence="18" type="primary">6044558</name>
    <name evidence="17" type="ORF">CpipJ_CPIJ011958</name>
</gene>
<evidence type="ECO:0000256" key="12">
    <source>
        <dbReference type="SAM" id="Coils"/>
    </source>
</evidence>
<feature type="transmembrane region" description="Helical" evidence="14">
    <location>
        <begin position="1118"/>
        <end position="1142"/>
    </location>
</feature>
<feature type="transmembrane region" description="Helical" evidence="14">
    <location>
        <begin position="168"/>
        <end position="190"/>
    </location>
</feature>
<dbReference type="Gene3D" id="1.20.1560.10">
    <property type="entry name" value="ABC transporter type 1, transmembrane domain"/>
    <property type="match status" value="2"/>
</dbReference>
<feature type="transmembrane region" description="Helical" evidence="14">
    <location>
        <begin position="586"/>
        <end position="606"/>
    </location>
</feature>
<dbReference type="CDD" id="cd03250">
    <property type="entry name" value="ABCC_MRP_domain1"/>
    <property type="match status" value="1"/>
</dbReference>
<dbReference type="HOGENOM" id="CLU_000604_27_3_1"/>
<dbReference type="OMA" id="ESWWACL"/>
<dbReference type="EC" id="7.6.2.3" evidence="10"/>
<evidence type="ECO:0000313" key="18">
    <source>
        <dbReference type="EnsemblMetazoa" id="CPIJ011958-PA"/>
    </source>
</evidence>
<evidence type="ECO:0000313" key="17">
    <source>
        <dbReference type="EMBL" id="EDS36465.1"/>
    </source>
</evidence>
<feature type="domain" description="ABC transporter" evidence="15">
    <location>
        <begin position="783"/>
        <end position="1006"/>
    </location>
</feature>
<feature type="transmembrane region" description="Helical" evidence="14">
    <location>
        <begin position="529"/>
        <end position="557"/>
    </location>
</feature>
<dbReference type="GO" id="GO:0015431">
    <property type="term" value="F:ABC-type glutathione S-conjugate transporter activity"/>
    <property type="evidence" value="ECO:0007669"/>
    <property type="project" value="UniProtKB-EC"/>
</dbReference>
<evidence type="ECO:0000256" key="14">
    <source>
        <dbReference type="SAM" id="Phobius"/>
    </source>
</evidence>
<dbReference type="VEuPathDB" id="VectorBase:CQUJHB015910"/>
<feature type="transmembrane region" description="Helical" evidence="14">
    <location>
        <begin position="101"/>
        <end position="122"/>
    </location>
</feature>
<keyword evidence="4 14" id="KW-0812">Transmembrane</keyword>
<evidence type="ECO:0000256" key="10">
    <source>
        <dbReference type="ARBA" id="ARBA00024220"/>
    </source>
</evidence>
<feature type="coiled-coil region" evidence="12">
    <location>
        <begin position="1004"/>
        <end position="1031"/>
    </location>
</feature>
<protein>
    <recommendedName>
        <fullName evidence="10">ABC-type glutathione-S-conjugate transporter</fullName>
        <ecNumber evidence="10">7.6.2.3</ecNumber>
    </recommendedName>
</protein>
<dbReference type="InterPro" id="IPR003593">
    <property type="entry name" value="AAA+_ATPase"/>
</dbReference>
<evidence type="ECO:0000256" key="8">
    <source>
        <dbReference type="ARBA" id="ARBA00022989"/>
    </source>
</evidence>
<keyword evidence="5" id="KW-0677">Repeat</keyword>
<evidence type="ECO:0000256" key="11">
    <source>
        <dbReference type="ARBA" id="ARBA00047523"/>
    </source>
</evidence>
<keyword evidence="12" id="KW-0175">Coiled coil</keyword>
<evidence type="ECO:0000256" key="7">
    <source>
        <dbReference type="ARBA" id="ARBA00022840"/>
    </source>
</evidence>
<dbReference type="PANTHER" id="PTHR24223">
    <property type="entry name" value="ATP-BINDING CASSETTE SUB-FAMILY C"/>
    <property type="match status" value="1"/>
</dbReference>
<keyword evidence="9 14" id="KW-0472">Membrane</keyword>
<evidence type="ECO:0000313" key="19">
    <source>
        <dbReference type="Proteomes" id="UP000002320"/>
    </source>
</evidence>
<name>B0WXD5_CULQU</name>
<dbReference type="VEuPathDB" id="VectorBase:CPIJ011958"/>